<evidence type="ECO:0008006" key="3">
    <source>
        <dbReference type="Google" id="ProtNLM"/>
    </source>
</evidence>
<accession>A0A2M7JCV1</accession>
<evidence type="ECO:0000313" key="2">
    <source>
        <dbReference type="Proteomes" id="UP000229297"/>
    </source>
</evidence>
<proteinExistence type="predicted"/>
<dbReference type="Gene3D" id="2.60.450.10">
    <property type="entry name" value="Lipopolysaccharide (LPS) transport protein A like domain"/>
    <property type="match status" value="1"/>
</dbReference>
<dbReference type="EMBL" id="PFIC01000119">
    <property type="protein sequence ID" value="PIX17221.1"/>
    <property type="molecule type" value="Genomic_DNA"/>
</dbReference>
<reference evidence="2" key="1">
    <citation type="submission" date="2017-09" db="EMBL/GenBank/DDBJ databases">
        <title>Depth-based differentiation of microbial function through sediment-hosted aquifers and enrichment of novel symbionts in the deep terrestrial subsurface.</title>
        <authorList>
            <person name="Probst A.J."/>
            <person name="Ladd B."/>
            <person name="Jarett J.K."/>
            <person name="Geller-Mcgrath D.E."/>
            <person name="Sieber C.M.K."/>
            <person name="Emerson J.B."/>
            <person name="Anantharaman K."/>
            <person name="Thomas B.C."/>
            <person name="Malmstrom R."/>
            <person name="Stieglmeier M."/>
            <person name="Klingl A."/>
            <person name="Woyke T."/>
            <person name="Ryan C.M."/>
            <person name="Banfield J.F."/>
        </authorList>
    </citation>
    <scope>NUCLEOTIDE SEQUENCE [LARGE SCALE GENOMIC DNA]</scope>
</reference>
<dbReference type="AlphaFoldDB" id="A0A2M7JCV1"/>
<name>A0A2M7JCV1_9BACT</name>
<dbReference type="Proteomes" id="UP000229297">
    <property type="component" value="Unassembled WGS sequence"/>
</dbReference>
<gene>
    <name evidence="1" type="ORF">COZ71_04445</name>
</gene>
<evidence type="ECO:0000313" key="1">
    <source>
        <dbReference type="EMBL" id="PIX17221.1"/>
    </source>
</evidence>
<feature type="non-terminal residue" evidence="1">
    <location>
        <position position="115"/>
    </location>
</feature>
<sequence length="115" mass="13115">MIIPILFIILFSVTNVWSEEITVDGADYAEYQKPMVTLRGNDIAVKYDKQQIYAQEIILNTETEKMMATGSVKLMNPTGTIECNHLDYSLREKQGEAEDIYIDAGKLFFRARQAS</sequence>
<organism evidence="1 2">
    <name type="scientific">Candidatus Desantisbacteria bacterium CG_4_8_14_3_um_filter_40_12</name>
    <dbReference type="NCBI Taxonomy" id="1974545"/>
    <lineage>
        <taxon>Bacteria</taxon>
        <taxon>Candidatus Desantisiibacteriota</taxon>
    </lineage>
</organism>
<protein>
    <recommendedName>
        <fullName evidence="3">Organic solvent tolerance-like N-terminal domain-containing protein</fullName>
    </recommendedName>
</protein>
<comment type="caution">
    <text evidence="1">The sequence shown here is derived from an EMBL/GenBank/DDBJ whole genome shotgun (WGS) entry which is preliminary data.</text>
</comment>